<dbReference type="Pfam" id="PF01344">
    <property type="entry name" value="Kelch_1"/>
    <property type="match status" value="1"/>
</dbReference>
<dbReference type="PROSITE" id="PS50097">
    <property type="entry name" value="BTB"/>
    <property type="match status" value="1"/>
</dbReference>
<dbReference type="KEGG" id="fcy:FRACYDRAFT_181279"/>
<keyword evidence="5" id="KW-1185">Reference proteome</keyword>
<protein>
    <submittedName>
        <fullName evidence="4">Galactose oxidase</fullName>
    </submittedName>
</protein>
<accession>A0A1E7FQW9</accession>
<reference evidence="4 5" key="1">
    <citation type="submission" date="2016-09" db="EMBL/GenBank/DDBJ databases">
        <title>Extensive genetic diversity and differential bi-allelic expression allows diatom success in the polar Southern Ocean.</title>
        <authorList>
            <consortium name="DOE Joint Genome Institute"/>
            <person name="Mock T."/>
            <person name="Otillar R.P."/>
            <person name="Strauss J."/>
            <person name="Dupont C."/>
            <person name="Frickenhaus S."/>
            <person name="Maumus F."/>
            <person name="Mcmullan M."/>
            <person name="Sanges R."/>
            <person name="Schmutz J."/>
            <person name="Toseland A."/>
            <person name="Valas R."/>
            <person name="Veluchamy A."/>
            <person name="Ward B.J."/>
            <person name="Allen A."/>
            <person name="Barry K."/>
            <person name="Falciatore A."/>
            <person name="Ferrante M."/>
            <person name="Fortunato A.E."/>
            <person name="Gloeckner G."/>
            <person name="Gruber A."/>
            <person name="Hipkin R."/>
            <person name="Janech M."/>
            <person name="Kroth P."/>
            <person name="Leese F."/>
            <person name="Lindquist E."/>
            <person name="Lyon B.R."/>
            <person name="Martin J."/>
            <person name="Mayer C."/>
            <person name="Parker M."/>
            <person name="Quesneville H."/>
            <person name="Raymond J."/>
            <person name="Uhlig C."/>
            <person name="Valentin K.U."/>
            <person name="Worden A.Z."/>
            <person name="Armbrust E.V."/>
            <person name="Bowler C."/>
            <person name="Green B."/>
            <person name="Moulton V."/>
            <person name="Van Oosterhout C."/>
            <person name="Grigoriev I."/>
        </authorList>
    </citation>
    <scope>NUCLEOTIDE SEQUENCE [LARGE SCALE GENOMIC DNA]</scope>
    <source>
        <strain evidence="4 5">CCMP1102</strain>
    </source>
</reference>
<dbReference type="InParanoid" id="A0A1E7FQW9"/>
<dbReference type="Gene3D" id="1.25.40.420">
    <property type="match status" value="1"/>
</dbReference>
<dbReference type="Pfam" id="PF00651">
    <property type="entry name" value="BTB"/>
    <property type="match status" value="1"/>
</dbReference>
<evidence type="ECO:0000313" key="4">
    <source>
        <dbReference type="EMBL" id="OEU20548.1"/>
    </source>
</evidence>
<dbReference type="PANTHER" id="PTHR46376:SF1">
    <property type="entry name" value="LEUCINE-ZIPPER-LIKE TRANSCRIPTIONAL REGULATOR 1"/>
    <property type="match status" value="1"/>
</dbReference>
<dbReference type="SMART" id="SM00612">
    <property type="entry name" value="Kelch"/>
    <property type="match status" value="3"/>
</dbReference>
<keyword evidence="1" id="KW-0880">Kelch repeat</keyword>
<dbReference type="OrthoDB" id="10251809at2759"/>
<dbReference type="AlphaFoldDB" id="A0A1E7FQW9"/>
<dbReference type="InterPro" id="IPR015915">
    <property type="entry name" value="Kelch-typ_b-propeller"/>
</dbReference>
<organism evidence="4 5">
    <name type="scientific">Fragilariopsis cylindrus CCMP1102</name>
    <dbReference type="NCBI Taxonomy" id="635003"/>
    <lineage>
        <taxon>Eukaryota</taxon>
        <taxon>Sar</taxon>
        <taxon>Stramenopiles</taxon>
        <taxon>Ochrophyta</taxon>
        <taxon>Bacillariophyta</taxon>
        <taxon>Bacillariophyceae</taxon>
        <taxon>Bacillariophycidae</taxon>
        <taxon>Bacillariales</taxon>
        <taxon>Bacillariaceae</taxon>
        <taxon>Fragilariopsis</taxon>
    </lineage>
</organism>
<dbReference type="Pfam" id="PF24681">
    <property type="entry name" value="Kelch_KLHDC2_KLHL20_DRC7"/>
    <property type="match status" value="1"/>
</dbReference>
<dbReference type="Proteomes" id="UP000095751">
    <property type="component" value="Unassembled WGS sequence"/>
</dbReference>
<keyword evidence="2" id="KW-0677">Repeat</keyword>
<gene>
    <name evidence="4" type="ORF">FRACYDRAFT_181279</name>
</gene>
<dbReference type="PANTHER" id="PTHR46376">
    <property type="entry name" value="LEUCINE-ZIPPER-LIKE TRANSCRIPTIONAL REGULATOR 1"/>
    <property type="match status" value="1"/>
</dbReference>
<dbReference type="Gene3D" id="3.30.710.10">
    <property type="entry name" value="Potassium Channel Kv1.1, Chain A"/>
    <property type="match status" value="1"/>
</dbReference>
<dbReference type="EMBL" id="KV784354">
    <property type="protein sequence ID" value="OEU20548.1"/>
    <property type="molecule type" value="Genomic_DNA"/>
</dbReference>
<dbReference type="InterPro" id="IPR011333">
    <property type="entry name" value="SKP1/BTB/POZ_sf"/>
</dbReference>
<dbReference type="SMART" id="SM00225">
    <property type="entry name" value="BTB"/>
    <property type="match status" value="1"/>
</dbReference>
<sequence>MQPETRIDNTLNSYSDEDNDYIDNDNNHRGWSVADVVDGTQNPAARSLHAAAILNDIFYVFGGYDGILRVNTFHAFSFAEKRWSPVLPSANSDGPPSPRDRHVAVGFGNSFYVHGGFDGISRVGDFWLFDFSSMTWREVIAQGAPSPRHSHSAVVHHHSLYLYGGYDGSYKSDLHEFDFISSQWNLVQTTGRRPRARYRATTVVHKNLLILYGGHDGTRHLSDTHIFDIVNRVWSPLSIASGSNTPIPRDSHIAVTHSNSMYIFGGSTGSAMDDLYELQLPENPSLPGKWRELKSSGSIIARFCHVGACHGEALFVFGGYSGLTRLNDFVRFDFAAYDLSFEIPSSSLISEFRGLVDNETLSDVRFVVEGTQVYAHKLMLMRCSYFRALILGEMKESKEETIRIEQVSHPIFLDILEYLYTDQLRIPLESAMELFEAADLFCIPRLKTMCEKRMLQSINIENAAVIFHAADLHSALSLRQKAKKYIMSRFEIISKTSSFEDMGRNNIDLVFELLQSR</sequence>
<dbReference type="InterPro" id="IPR051568">
    <property type="entry name" value="LZTR1/Attractin"/>
</dbReference>
<dbReference type="FunCoup" id="A0A1E7FQW9">
    <property type="interactions" value="1"/>
</dbReference>
<evidence type="ECO:0000259" key="3">
    <source>
        <dbReference type="PROSITE" id="PS50097"/>
    </source>
</evidence>
<dbReference type="CDD" id="cd14733">
    <property type="entry name" value="BACK"/>
    <property type="match status" value="1"/>
</dbReference>
<evidence type="ECO:0000313" key="5">
    <source>
        <dbReference type="Proteomes" id="UP000095751"/>
    </source>
</evidence>
<dbReference type="GO" id="GO:0005794">
    <property type="term" value="C:Golgi apparatus"/>
    <property type="evidence" value="ECO:0007669"/>
    <property type="project" value="TreeGrafter"/>
</dbReference>
<proteinExistence type="predicted"/>
<evidence type="ECO:0000256" key="2">
    <source>
        <dbReference type="ARBA" id="ARBA00022737"/>
    </source>
</evidence>
<dbReference type="Gene3D" id="2.120.10.80">
    <property type="entry name" value="Kelch-type beta propeller"/>
    <property type="match status" value="2"/>
</dbReference>
<feature type="domain" description="BTB" evidence="3">
    <location>
        <begin position="362"/>
        <end position="428"/>
    </location>
</feature>
<dbReference type="SUPFAM" id="SSF54695">
    <property type="entry name" value="POZ domain"/>
    <property type="match status" value="1"/>
</dbReference>
<evidence type="ECO:0000256" key="1">
    <source>
        <dbReference type="ARBA" id="ARBA00022441"/>
    </source>
</evidence>
<name>A0A1E7FQW9_9STRA</name>
<dbReference type="InterPro" id="IPR011043">
    <property type="entry name" value="Gal_Oxase/kelch_b-propeller"/>
</dbReference>
<dbReference type="SUPFAM" id="SSF50965">
    <property type="entry name" value="Galactose oxidase, central domain"/>
    <property type="match status" value="1"/>
</dbReference>
<dbReference type="InterPro" id="IPR006652">
    <property type="entry name" value="Kelch_1"/>
</dbReference>
<dbReference type="InterPro" id="IPR000210">
    <property type="entry name" value="BTB/POZ_dom"/>
</dbReference>